<dbReference type="Proteomes" id="UP001501581">
    <property type="component" value="Unassembled WGS sequence"/>
</dbReference>
<organism evidence="2 3">
    <name type="scientific">Nocardioides dubius</name>
    <dbReference type="NCBI Taxonomy" id="317019"/>
    <lineage>
        <taxon>Bacteria</taxon>
        <taxon>Bacillati</taxon>
        <taxon>Actinomycetota</taxon>
        <taxon>Actinomycetes</taxon>
        <taxon>Propionibacteriales</taxon>
        <taxon>Nocardioidaceae</taxon>
        <taxon>Nocardioides</taxon>
    </lineage>
</organism>
<dbReference type="RefSeq" id="WP_343992225.1">
    <property type="nucleotide sequence ID" value="NZ_BAAALG010000003.1"/>
</dbReference>
<gene>
    <name evidence="2" type="ORF">GCM10009668_11370</name>
</gene>
<feature type="transmembrane region" description="Helical" evidence="1">
    <location>
        <begin position="32"/>
        <end position="51"/>
    </location>
</feature>
<keyword evidence="1" id="KW-0472">Membrane</keyword>
<accession>A0ABP4EAN0</accession>
<proteinExistence type="predicted"/>
<sequence>MLIIALILFGIVAGGVAQMILGASMKDVDWTTALVTGLIGSFVGGLVLSLATGNGLDLHATGLLGSIGGALLVTWGWGLFQRSRAA</sequence>
<evidence type="ECO:0000313" key="2">
    <source>
        <dbReference type="EMBL" id="GAA1096451.1"/>
    </source>
</evidence>
<keyword evidence="3" id="KW-1185">Reference proteome</keyword>
<feature type="transmembrane region" description="Helical" evidence="1">
    <location>
        <begin position="58"/>
        <end position="80"/>
    </location>
</feature>
<evidence type="ECO:0000256" key="1">
    <source>
        <dbReference type="SAM" id="Phobius"/>
    </source>
</evidence>
<dbReference type="EMBL" id="BAAALG010000003">
    <property type="protein sequence ID" value="GAA1096451.1"/>
    <property type="molecule type" value="Genomic_DNA"/>
</dbReference>
<keyword evidence="1" id="KW-1133">Transmembrane helix</keyword>
<keyword evidence="1" id="KW-0812">Transmembrane</keyword>
<comment type="caution">
    <text evidence="2">The sequence shown here is derived from an EMBL/GenBank/DDBJ whole genome shotgun (WGS) entry which is preliminary data.</text>
</comment>
<protein>
    <recommendedName>
        <fullName evidence="4">GlsB/YeaQ/YmgE family stress response membrane protein</fullName>
    </recommendedName>
</protein>
<evidence type="ECO:0000313" key="3">
    <source>
        <dbReference type="Proteomes" id="UP001501581"/>
    </source>
</evidence>
<reference evidence="3" key="1">
    <citation type="journal article" date="2019" name="Int. J. Syst. Evol. Microbiol.">
        <title>The Global Catalogue of Microorganisms (GCM) 10K type strain sequencing project: providing services to taxonomists for standard genome sequencing and annotation.</title>
        <authorList>
            <consortium name="The Broad Institute Genomics Platform"/>
            <consortium name="The Broad Institute Genome Sequencing Center for Infectious Disease"/>
            <person name="Wu L."/>
            <person name="Ma J."/>
        </authorList>
    </citation>
    <scope>NUCLEOTIDE SEQUENCE [LARGE SCALE GENOMIC DNA]</scope>
    <source>
        <strain evidence="3">JCM 13008</strain>
    </source>
</reference>
<evidence type="ECO:0008006" key="4">
    <source>
        <dbReference type="Google" id="ProtNLM"/>
    </source>
</evidence>
<name>A0ABP4EAN0_9ACTN</name>